<keyword evidence="2" id="KW-0813">Transport</keyword>
<dbReference type="EMBL" id="JADGJH010001376">
    <property type="protein sequence ID" value="KAJ3114322.1"/>
    <property type="molecule type" value="Genomic_DNA"/>
</dbReference>
<evidence type="ECO:0000256" key="5">
    <source>
        <dbReference type="ARBA" id="ARBA00023053"/>
    </source>
</evidence>
<evidence type="ECO:0000256" key="1">
    <source>
        <dbReference type="ARBA" id="ARBA00004141"/>
    </source>
</evidence>
<evidence type="ECO:0000256" key="4">
    <source>
        <dbReference type="ARBA" id="ARBA00022989"/>
    </source>
</evidence>
<feature type="region of interest" description="Disordered" evidence="9">
    <location>
        <begin position="503"/>
        <end position="574"/>
    </location>
</feature>
<evidence type="ECO:0000256" key="7">
    <source>
        <dbReference type="ARBA" id="ARBA00023136"/>
    </source>
</evidence>
<dbReference type="GO" id="GO:0015385">
    <property type="term" value="F:sodium:proton antiporter activity"/>
    <property type="evidence" value="ECO:0007669"/>
    <property type="project" value="InterPro"/>
</dbReference>
<dbReference type="InterPro" id="IPR018422">
    <property type="entry name" value="Cation/H_exchanger_CPA1"/>
</dbReference>
<dbReference type="PRINTS" id="PR01084">
    <property type="entry name" value="NAHEXCHNGR"/>
</dbReference>
<accession>A0AAD5SYY8</accession>
<dbReference type="Pfam" id="PF00999">
    <property type="entry name" value="Na_H_Exchanger"/>
    <property type="match status" value="1"/>
</dbReference>
<dbReference type="PANTHER" id="PTHR10110:SF187">
    <property type="entry name" value="SODIUM_HYDROGEN EXCHANGER"/>
    <property type="match status" value="1"/>
</dbReference>
<keyword evidence="4 10" id="KW-1133">Transmembrane helix</keyword>
<dbReference type="InterPro" id="IPR004709">
    <property type="entry name" value="NaH_exchanger"/>
</dbReference>
<evidence type="ECO:0000256" key="10">
    <source>
        <dbReference type="SAM" id="Phobius"/>
    </source>
</evidence>
<keyword evidence="6" id="KW-0406">Ion transport</keyword>
<keyword evidence="5" id="KW-0915">Sodium</keyword>
<organism evidence="12 13">
    <name type="scientific">Physocladia obscura</name>
    <dbReference type="NCBI Taxonomy" id="109957"/>
    <lineage>
        <taxon>Eukaryota</taxon>
        <taxon>Fungi</taxon>
        <taxon>Fungi incertae sedis</taxon>
        <taxon>Chytridiomycota</taxon>
        <taxon>Chytridiomycota incertae sedis</taxon>
        <taxon>Chytridiomycetes</taxon>
        <taxon>Chytridiales</taxon>
        <taxon>Chytriomycetaceae</taxon>
        <taxon>Physocladia</taxon>
    </lineage>
</organism>
<comment type="subcellular location">
    <subcellularLocation>
        <location evidence="1">Membrane</location>
        <topology evidence="1">Multi-pass membrane protein</topology>
    </subcellularLocation>
</comment>
<feature type="compositionally biased region" description="Polar residues" evidence="9">
    <location>
        <begin position="552"/>
        <end position="561"/>
    </location>
</feature>
<dbReference type="GO" id="GO:0005770">
    <property type="term" value="C:late endosome"/>
    <property type="evidence" value="ECO:0007669"/>
    <property type="project" value="TreeGrafter"/>
</dbReference>
<dbReference type="Proteomes" id="UP001211907">
    <property type="component" value="Unassembled WGS sequence"/>
</dbReference>
<feature type="transmembrane region" description="Helical" evidence="10">
    <location>
        <begin position="127"/>
        <end position="150"/>
    </location>
</feature>
<evidence type="ECO:0000256" key="9">
    <source>
        <dbReference type="SAM" id="MobiDB-lite"/>
    </source>
</evidence>
<dbReference type="GO" id="GO:0007035">
    <property type="term" value="P:vacuolar acidification"/>
    <property type="evidence" value="ECO:0007669"/>
    <property type="project" value="TreeGrafter"/>
</dbReference>
<feature type="transmembrane region" description="Helical" evidence="10">
    <location>
        <begin position="273"/>
        <end position="294"/>
    </location>
</feature>
<dbReference type="PANTHER" id="PTHR10110">
    <property type="entry name" value="SODIUM/HYDROGEN EXCHANGER"/>
    <property type="match status" value="1"/>
</dbReference>
<protein>
    <submittedName>
        <fullName evidence="12">Monovalent cation:H+ antiporter, CPA1 (Nhx1)</fullName>
    </submittedName>
</protein>
<dbReference type="GO" id="GO:0005769">
    <property type="term" value="C:early endosome"/>
    <property type="evidence" value="ECO:0007669"/>
    <property type="project" value="TreeGrafter"/>
</dbReference>
<evidence type="ECO:0000259" key="11">
    <source>
        <dbReference type="Pfam" id="PF00999"/>
    </source>
</evidence>
<feature type="compositionally biased region" description="Polar residues" evidence="9">
    <location>
        <begin position="503"/>
        <end position="514"/>
    </location>
</feature>
<feature type="region of interest" description="Disordered" evidence="9">
    <location>
        <begin position="356"/>
        <end position="412"/>
    </location>
</feature>
<dbReference type="GO" id="GO:0000329">
    <property type="term" value="C:fungal-type vacuole membrane"/>
    <property type="evidence" value="ECO:0007669"/>
    <property type="project" value="TreeGrafter"/>
</dbReference>
<keyword evidence="7 10" id="KW-0472">Membrane</keyword>
<gene>
    <name evidence="12" type="primary">NHX1_1</name>
    <name evidence="12" type="ORF">HK100_001700</name>
</gene>
<evidence type="ECO:0000256" key="8">
    <source>
        <dbReference type="ARBA" id="ARBA00023201"/>
    </source>
</evidence>
<sequence>MDQGDLPTATAEPSQSPLPIPIGGEEEVVLTSWALLILVSLLLATLLITYALSLQKTRRSGFQHETIVALGMGAVVGLFVRLVGGESLRKMISFEHSYFFNLILPPIILNSGYDLKHKSFFRNFGTILSFAFIGTIISTFVIGVLLYLVVALHISSLPLTFLDCMIFGSILSSTDPVTIIAIFNQLKVDPDLFAIVFGESMLNDAVAIVLFGYIIVMISRYASTIPLSRLINSMYSPSKPLIPRNHQYILWWAGLRGAIAFALSFEITHPASAALRTTTLVVCVVSVVGLGGTVEKALEMFDVRIGVVDEHDGEDSENEVGGGDEETGTDELTSGLLLPAEFQRVATARRMKVVQEAVPRRGRGRTPVANGEYQSVTNNLSPPRRLFNPNSADQEEREEEYSHHNEPPTPEPHWFIDFDNRWIKPLFTRSRRTALKRRSVIIESPTRVGLLQSNYVRGSSGSGMVTVPPALSPHRHQRGEYMVPLRIDGSVVSGDLSTIMSRVTPDSRSASATRRINAPKKTPHYDSGGSSSAPSSAGLASKSGGSLLQALRNMSGNSSVQIEDEEDEAYMGVDGRLWTRIEAE</sequence>
<evidence type="ECO:0000313" key="13">
    <source>
        <dbReference type="Proteomes" id="UP001211907"/>
    </source>
</evidence>
<feature type="transmembrane region" description="Helical" evidence="10">
    <location>
        <begin position="205"/>
        <end position="227"/>
    </location>
</feature>
<proteinExistence type="predicted"/>
<dbReference type="InterPro" id="IPR006153">
    <property type="entry name" value="Cation/H_exchanger_TM"/>
</dbReference>
<name>A0AAD5SYY8_9FUNG</name>
<dbReference type="GO" id="GO:0015386">
    <property type="term" value="F:potassium:proton antiporter activity"/>
    <property type="evidence" value="ECO:0007669"/>
    <property type="project" value="TreeGrafter"/>
</dbReference>
<dbReference type="Gene3D" id="6.10.140.1330">
    <property type="match status" value="1"/>
</dbReference>
<evidence type="ECO:0000256" key="2">
    <source>
        <dbReference type="ARBA" id="ARBA00022448"/>
    </source>
</evidence>
<keyword evidence="8" id="KW-0739">Sodium transport</keyword>
<feature type="compositionally biased region" description="Acidic residues" evidence="9">
    <location>
        <begin position="311"/>
        <end position="329"/>
    </location>
</feature>
<dbReference type="AlphaFoldDB" id="A0AAD5SYY8"/>
<keyword evidence="3 10" id="KW-0812">Transmembrane</keyword>
<evidence type="ECO:0000313" key="12">
    <source>
        <dbReference type="EMBL" id="KAJ3114322.1"/>
    </source>
</evidence>
<reference evidence="12" key="1">
    <citation type="submission" date="2020-05" db="EMBL/GenBank/DDBJ databases">
        <title>Phylogenomic resolution of chytrid fungi.</title>
        <authorList>
            <person name="Stajich J.E."/>
            <person name="Amses K."/>
            <person name="Simmons R."/>
            <person name="Seto K."/>
            <person name="Myers J."/>
            <person name="Bonds A."/>
            <person name="Quandt C.A."/>
            <person name="Barry K."/>
            <person name="Liu P."/>
            <person name="Grigoriev I."/>
            <person name="Longcore J.E."/>
            <person name="James T.Y."/>
        </authorList>
    </citation>
    <scope>NUCLEOTIDE SEQUENCE</scope>
    <source>
        <strain evidence="12">JEL0513</strain>
    </source>
</reference>
<feature type="compositionally biased region" description="Low complexity" evidence="9">
    <location>
        <begin position="527"/>
        <end position="551"/>
    </location>
</feature>
<feature type="domain" description="Cation/H+ exchanger transmembrane" evidence="11">
    <location>
        <begin position="45"/>
        <end position="216"/>
    </location>
</feature>
<keyword evidence="13" id="KW-1185">Reference proteome</keyword>
<feature type="transmembrane region" description="Helical" evidence="10">
    <location>
        <begin position="248"/>
        <end position="267"/>
    </location>
</feature>
<evidence type="ECO:0000256" key="3">
    <source>
        <dbReference type="ARBA" id="ARBA00022692"/>
    </source>
</evidence>
<feature type="region of interest" description="Disordered" evidence="9">
    <location>
        <begin position="311"/>
        <end position="332"/>
    </location>
</feature>
<feature type="transmembrane region" description="Helical" evidence="10">
    <location>
        <begin position="33"/>
        <end position="54"/>
    </location>
</feature>
<feature type="transmembrane region" description="Helical" evidence="10">
    <location>
        <begin position="96"/>
        <end position="115"/>
    </location>
</feature>
<evidence type="ECO:0000256" key="6">
    <source>
        <dbReference type="ARBA" id="ARBA00023065"/>
    </source>
</evidence>
<feature type="transmembrane region" description="Helical" evidence="10">
    <location>
        <begin position="66"/>
        <end position="84"/>
    </location>
</feature>
<comment type="caution">
    <text evidence="12">The sequence shown here is derived from an EMBL/GenBank/DDBJ whole genome shotgun (WGS) entry which is preliminary data.</text>
</comment>
<feature type="compositionally biased region" description="Polar residues" evidence="9">
    <location>
        <begin position="372"/>
        <end position="381"/>
    </location>
</feature>